<gene>
    <name evidence="8" type="ORF">E3C22_21485</name>
</gene>
<feature type="domain" description="Thioredoxin" evidence="7">
    <location>
        <begin position="3"/>
        <end position="161"/>
    </location>
</feature>
<dbReference type="AlphaFoldDB" id="A0A4Y8R9M9"/>
<keyword evidence="4 6" id="KW-0676">Redox-active center</keyword>
<name>A0A4Y8R9M9_9HYPH</name>
<dbReference type="FunFam" id="3.40.30.10:FF:000020">
    <property type="entry name" value="Peroxiredoxin"/>
    <property type="match status" value="1"/>
</dbReference>
<comment type="catalytic activity">
    <reaction evidence="6">
        <text>a hydroperoxide + 2 glutathione = an alcohol + glutathione disulfide + H2O</text>
        <dbReference type="Rhea" id="RHEA:62632"/>
        <dbReference type="ChEBI" id="CHEBI:15377"/>
        <dbReference type="ChEBI" id="CHEBI:30879"/>
        <dbReference type="ChEBI" id="CHEBI:35924"/>
        <dbReference type="ChEBI" id="CHEBI:57925"/>
        <dbReference type="ChEBI" id="CHEBI:58297"/>
        <dbReference type="EC" id="1.11.1.27"/>
    </reaction>
</comment>
<dbReference type="RefSeq" id="WP_134763942.1">
    <property type="nucleotide sequence ID" value="NZ_SOZD01000009.1"/>
</dbReference>
<proteinExistence type="inferred from homology"/>
<keyword evidence="1 6" id="KW-0575">Peroxidase</keyword>
<dbReference type="GO" id="GO:0005737">
    <property type="term" value="C:cytoplasm"/>
    <property type="evidence" value="ECO:0007669"/>
    <property type="project" value="TreeGrafter"/>
</dbReference>
<dbReference type="OrthoDB" id="9800621at2"/>
<reference evidence="8 9" key="1">
    <citation type="submission" date="2019-03" db="EMBL/GenBank/DDBJ databases">
        <title>Jiella endophytica sp. nov., a novel endophytic bacterium isolated from root of Ficus microcarpa Linn. f.</title>
        <authorList>
            <person name="Tuo L."/>
        </authorList>
    </citation>
    <scope>NUCLEOTIDE SEQUENCE [LARGE SCALE GENOMIC DNA]</scope>
    <source>
        <strain evidence="8 9">CBS5Q-3</strain>
    </source>
</reference>
<evidence type="ECO:0000256" key="3">
    <source>
        <dbReference type="ARBA" id="ARBA00023002"/>
    </source>
</evidence>
<dbReference type="Proteomes" id="UP000298179">
    <property type="component" value="Unassembled WGS sequence"/>
</dbReference>
<dbReference type="CDD" id="cd03013">
    <property type="entry name" value="PRX5_like"/>
    <property type="match status" value="1"/>
</dbReference>
<evidence type="ECO:0000256" key="6">
    <source>
        <dbReference type="RuleBase" id="RU366011"/>
    </source>
</evidence>
<comment type="similarity">
    <text evidence="6">Belongs to the peroxiredoxin family. Prx5 subfamily.</text>
</comment>
<dbReference type="SUPFAM" id="SSF52833">
    <property type="entry name" value="Thioredoxin-like"/>
    <property type="match status" value="1"/>
</dbReference>
<dbReference type="Pfam" id="PF08534">
    <property type="entry name" value="Redoxin"/>
    <property type="match status" value="1"/>
</dbReference>
<comment type="caution">
    <text evidence="8">The sequence shown here is derived from an EMBL/GenBank/DDBJ whole genome shotgun (WGS) entry which is preliminary data.</text>
</comment>
<comment type="function">
    <text evidence="6">Thiol-specific peroxidase that catalyzes the reduction of hydrogen peroxide and organic hydroperoxides to water and alcohols, respectively. Plays a role in cell protection against oxidative stress by detoxifying peroxides.</text>
</comment>
<dbReference type="EC" id="1.11.1.27" evidence="6"/>
<dbReference type="InterPro" id="IPR013766">
    <property type="entry name" value="Thioredoxin_domain"/>
</dbReference>
<dbReference type="PANTHER" id="PTHR10430:SF16">
    <property type="entry name" value="PEROXIREDOXIN-5, MITOCHONDRIAL"/>
    <property type="match status" value="1"/>
</dbReference>
<dbReference type="PANTHER" id="PTHR10430">
    <property type="entry name" value="PEROXIREDOXIN"/>
    <property type="match status" value="1"/>
</dbReference>
<evidence type="ECO:0000256" key="5">
    <source>
        <dbReference type="PIRSR" id="PIRSR637944-1"/>
    </source>
</evidence>
<evidence type="ECO:0000256" key="1">
    <source>
        <dbReference type="ARBA" id="ARBA00022559"/>
    </source>
</evidence>
<sequence>MTIAIGDKIPNATVKTRTEDGPADLSTEEIFSGKKVVLFGVPGAFTPTCSMNHLPGFVTHNDEFRQKGVDTIAVVAVNDIFVMGAWEKSTEAGGKILFLSDGNGEFTKALGLDIDLSVAGLGVRSKRYSMLVEDGVVKQLNIEESPGQADKSSAEALLEQM</sequence>
<keyword evidence="3 6" id="KW-0560">Oxidoreductase</keyword>
<keyword evidence="2 6" id="KW-0049">Antioxidant</keyword>
<evidence type="ECO:0000259" key="7">
    <source>
        <dbReference type="PROSITE" id="PS51352"/>
    </source>
</evidence>
<dbReference type="InterPro" id="IPR036249">
    <property type="entry name" value="Thioredoxin-like_sf"/>
</dbReference>
<keyword evidence="9" id="KW-1185">Reference proteome</keyword>
<accession>A0A4Y8R9M9</accession>
<organism evidence="8 9">
    <name type="scientific">Jiella endophytica</name>
    <dbReference type="NCBI Taxonomy" id="2558362"/>
    <lineage>
        <taxon>Bacteria</taxon>
        <taxon>Pseudomonadati</taxon>
        <taxon>Pseudomonadota</taxon>
        <taxon>Alphaproteobacteria</taxon>
        <taxon>Hyphomicrobiales</taxon>
        <taxon>Aurantimonadaceae</taxon>
        <taxon>Jiella</taxon>
    </lineage>
</organism>
<dbReference type="PROSITE" id="PS51352">
    <property type="entry name" value="THIOREDOXIN_2"/>
    <property type="match status" value="1"/>
</dbReference>
<evidence type="ECO:0000313" key="8">
    <source>
        <dbReference type="EMBL" id="TFF18348.1"/>
    </source>
</evidence>
<dbReference type="GO" id="GO:0045454">
    <property type="term" value="P:cell redox homeostasis"/>
    <property type="evidence" value="ECO:0007669"/>
    <property type="project" value="TreeGrafter"/>
</dbReference>
<dbReference type="GO" id="GO:0042744">
    <property type="term" value="P:hydrogen peroxide catabolic process"/>
    <property type="evidence" value="ECO:0007669"/>
    <property type="project" value="TreeGrafter"/>
</dbReference>
<dbReference type="InterPro" id="IPR013740">
    <property type="entry name" value="Redoxin"/>
</dbReference>
<dbReference type="Gene3D" id="3.40.30.10">
    <property type="entry name" value="Glutaredoxin"/>
    <property type="match status" value="1"/>
</dbReference>
<dbReference type="GO" id="GO:0008379">
    <property type="term" value="F:thioredoxin peroxidase activity"/>
    <property type="evidence" value="ECO:0007669"/>
    <property type="project" value="InterPro"/>
</dbReference>
<evidence type="ECO:0000256" key="4">
    <source>
        <dbReference type="ARBA" id="ARBA00023284"/>
    </source>
</evidence>
<feature type="active site" description="Cysteine sulfenic acid (-SOH) intermediate" evidence="5">
    <location>
        <position position="49"/>
    </location>
</feature>
<dbReference type="GO" id="GO:0034599">
    <property type="term" value="P:cellular response to oxidative stress"/>
    <property type="evidence" value="ECO:0007669"/>
    <property type="project" value="InterPro"/>
</dbReference>
<evidence type="ECO:0000313" key="9">
    <source>
        <dbReference type="Proteomes" id="UP000298179"/>
    </source>
</evidence>
<evidence type="ECO:0000256" key="2">
    <source>
        <dbReference type="ARBA" id="ARBA00022862"/>
    </source>
</evidence>
<dbReference type="InterPro" id="IPR037944">
    <property type="entry name" value="PRX5-like"/>
</dbReference>
<protein>
    <recommendedName>
        <fullName evidence="6">Glutathione-dependent peroxiredoxin</fullName>
        <ecNumber evidence="6">1.11.1.27</ecNumber>
    </recommendedName>
</protein>
<dbReference type="EMBL" id="SOZD01000009">
    <property type="protein sequence ID" value="TFF18348.1"/>
    <property type="molecule type" value="Genomic_DNA"/>
</dbReference>